<protein>
    <submittedName>
        <fullName evidence="1">RCG43970</fullName>
    </submittedName>
</protein>
<gene>
    <name evidence="1" type="ORF">rCG_43970</name>
</gene>
<dbReference type="Proteomes" id="UP000234681">
    <property type="component" value="Chromosome 17"/>
</dbReference>
<sequence length="81" mass="9178">MEEHTELPFLSQAVSLMLANICCKTLPCMLSAKVKLGSVEVTGFLPFRREENIDVNLRKLLFALKAKTNRSWAQEHSGRTE</sequence>
<evidence type="ECO:0000313" key="1">
    <source>
        <dbReference type="EMBL" id="EDL98316.1"/>
    </source>
</evidence>
<organism evidence="1 2">
    <name type="scientific">Rattus norvegicus</name>
    <name type="common">Rat</name>
    <dbReference type="NCBI Taxonomy" id="10116"/>
    <lineage>
        <taxon>Eukaryota</taxon>
        <taxon>Metazoa</taxon>
        <taxon>Chordata</taxon>
        <taxon>Craniata</taxon>
        <taxon>Vertebrata</taxon>
        <taxon>Euteleostomi</taxon>
        <taxon>Mammalia</taxon>
        <taxon>Eutheria</taxon>
        <taxon>Euarchontoglires</taxon>
        <taxon>Glires</taxon>
        <taxon>Rodentia</taxon>
        <taxon>Myomorpha</taxon>
        <taxon>Muroidea</taxon>
        <taxon>Muridae</taxon>
        <taxon>Murinae</taxon>
        <taxon>Rattus</taxon>
    </lineage>
</organism>
<evidence type="ECO:0000313" key="2">
    <source>
        <dbReference type="Proteomes" id="UP000234681"/>
    </source>
</evidence>
<proteinExistence type="predicted"/>
<dbReference type="AlphaFoldDB" id="A6J7G6"/>
<accession>A6J7G6</accession>
<dbReference type="EMBL" id="CH473977">
    <property type="protein sequence ID" value="EDL98316.1"/>
    <property type="molecule type" value="Genomic_DNA"/>
</dbReference>
<reference evidence="2" key="1">
    <citation type="submission" date="2005-09" db="EMBL/GenBank/DDBJ databases">
        <authorList>
            <person name="Mural R.J."/>
            <person name="Li P.W."/>
            <person name="Adams M.D."/>
            <person name="Amanatides P.G."/>
            <person name="Baden-Tillson H."/>
            <person name="Barnstead M."/>
            <person name="Chin S.H."/>
            <person name="Dew I."/>
            <person name="Evans C.A."/>
            <person name="Ferriera S."/>
            <person name="Flanigan M."/>
            <person name="Fosler C."/>
            <person name="Glodek A."/>
            <person name="Gu Z."/>
            <person name="Holt R.A."/>
            <person name="Jennings D."/>
            <person name="Kraft C.L."/>
            <person name="Lu F."/>
            <person name="Nguyen T."/>
            <person name="Nusskern D.R."/>
            <person name="Pfannkoch C.M."/>
            <person name="Sitter C."/>
            <person name="Sutton G.G."/>
            <person name="Venter J.C."/>
            <person name="Wang Z."/>
            <person name="Woodage T."/>
            <person name="Zheng X.H."/>
            <person name="Zhong F."/>
        </authorList>
    </citation>
    <scope>NUCLEOTIDE SEQUENCE [LARGE SCALE GENOMIC DNA]</scope>
    <source>
        <strain>BN</strain>
        <strain evidence="2">Sprague-Dawley</strain>
    </source>
</reference>
<name>A6J7G6_RAT</name>